<feature type="chain" id="PRO_5040828521" evidence="1">
    <location>
        <begin position="19"/>
        <end position="359"/>
    </location>
</feature>
<keyword evidence="1" id="KW-0732">Signal</keyword>
<organism evidence="2 3">
    <name type="scientific">Didymosphaeria variabile</name>
    <dbReference type="NCBI Taxonomy" id="1932322"/>
    <lineage>
        <taxon>Eukaryota</taxon>
        <taxon>Fungi</taxon>
        <taxon>Dikarya</taxon>
        <taxon>Ascomycota</taxon>
        <taxon>Pezizomycotina</taxon>
        <taxon>Dothideomycetes</taxon>
        <taxon>Pleosporomycetidae</taxon>
        <taxon>Pleosporales</taxon>
        <taxon>Massarineae</taxon>
        <taxon>Didymosphaeriaceae</taxon>
        <taxon>Didymosphaeria</taxon>
    </lineage>
</organism>
<evidence type="ECO:0000313" key="3">
    <source>
        <dbReference type="Proteomes" id="UP001140513"/>
    </source>
</evidence>
<dbReference type="RefSeq" id="XP_056076737.1">
    <property type="nucleotide sequence ID" value="XM_056209915.1"/>
</dbReference>
<proteinExistence type="predicted"/>
<comment type="caution">
    <text evidence="2">The sequence shown here is derived from an EMBL/GenBank/DDBJ whole genome shotgun (WGS) entry which is preliminary data.</text>
</comment>
<protein>
    <submittedName>
        <fullName evidence="2">Uncharacterized protein</fullName>
    </submittedName>
</protein>
<keyword evidence="3" id="KW-1185">Reference proteome</keyword>
<dbReference type="AlphaFoldDB" id="A0A9W8XXF0"/>
<dbReference type="OrthoDB" id="10404501at2759"/>
<evidence type="ECO:0000256" key="1">
    <source>
        <dbReference type="SAM" id="SignalP"/>
    </source>
</evidence>
<accession>A0A9W8XXF0</accession>
<name>A0A9W8XXF0_9PLEO</name>
<evidence type="ECO:0000313" key="2">
    <source>
        <dbReference type="EMBL" id="KAJ4360535.1"/>
    </source>
</evidence>
<dbReference type="Proteomes" id="UP001140513">
    <property type="component" value="Unassembled WGS sequence"/>
</dbReference>
<dbReference type="EMBL" id="JAPEUX010000001">
    <property type="protein sequence ID" value="KAJ4360535.1"/>
    <property type="molecule type" value="Genomic_DNA"/>
</dbReference>
<dbReference type="GeneID" id="80904630"/>
<feature type="signal peptide" evidence="1">
    <location>
        <begin position="1"/>
        <end position="18"/>
    </location>
</feature>
<gene>
    <name evidence="2" type="ORF">N0V89_001100</name>
</gene>
<reference evidence="2" key="1">
    <citation type="submission" date="2022-10" db="EMBL/GenBank/DDBJ databases">
        <title>Tapping the CABI collections for fungal endophytes: first genome assemblies for Collariella, Neodidymelliopsis, Ascochyta clinopodiicola, Didymella pomorum, Didymosphaeria variabile, Neocosmospora piperis and Neocucurbitaria cava.</title>
        <authorList>
            <person name="Hill R."/>
        </authorList>
    </citation>
    <scope>NUCLEOTIDE SEQUENCE</scope>
    <source>
        <strain evidence="2">IMI 356815</strain>
    </source>
</reference>
<sequence>MAKVIILAIAVLFSSVLASPNNVTRAPIFPSMRRTLDARSSSICINCDYLCNQSPKLNEATACQHLCAGDEDDRYDKSVCLGKKQRKLLALSLFREDAAYISTLDKHEIKNYLLVHMEPIIFADSKRRRSDPRFMNVRKCLDCEAVCDGVYGGWARPGDAEVCSTVCKGKEDDECKWMSQEQQDLYWSVYYGPKWKTAPPELEEIWHQFKVGKEDDRLKRSIEPPSANSTLDKVNSATKDILKSLADTESEDQASGLKKRYNPDINFNCFFMCHIETSVYNRQACRTVCKKKSEKQKCKTNLNNKQLHALVRAYYPGSGERIWNFCYEETKHDRTGCFRRRILKDFPDLAPRKHHPKCP</sequence>